<reference evidence="1" key="2">
    <citation type="submission" date="2022-06" db="UniProtKB">
        <authorList>
            <consortium name="EnsemblMetazoa"/>
        </authorList>
    </citation>
    <scope>IDENTIFICATION</scope>
    <source>
        <strain evidence="1">DF5081</strain>
    </source>
</reference>
<name>A0A8R1I8I2_CAEJA</name>
<accession>A0A8R1I8I2</accession>
<reference evidence="2" key="1">
    <citation type="submission" date="2010-08" db="EMBL/GenBank/DDBJ databases">
        <authorList>
            <consortium name="Caenorhabditis japonica Sequencing Consortium"/>
            <person name="Wilson R.K."/>
        </authorList>
    </citation>
    <scope>NUCLEOTIDE SEQUENCE [LARGE SCALE GENOMIC DNA]</scope>
    <source>
        <strain evidence="2">DF5081</strain>
    </source>
</reference>
<proteinExistence type="predicted"/>
<evidence type="ECO:0000313" key="1">
    <source>
        <dbReference type="EnsemblMetazoa" id="CJA25550.1"/>
    </source>
</evidence>
<keyword evidence="2" id="KW-1185">Reference proteome</keyword>
<sequence>MYIFFKPLHLSFIFPYSSSPSSSSSSSSSSSFHFLHCLAHFILFILSHLNPTCPAKKGFQLTYTCIIYTQSNVPLVARCETCGTLERRN</sequence>
<dbReference type="Proteomes" id="UP000005237">
    <property type="component" value="Unassembled WGS sequence"/>
</dbReference>
<protein>
    <submittedName>
        <fullName evidence="1">Uncharacterized protein</fullName>
    </submittedName>
</protein>
<dbReference type="AlphaFoldDB" id="A0A8R1I8I2"/>
<evidence type="ECO:0000313" key="2">
    <source>
        <dbReference type="Proteomes" id="UP000005237"/>
    </source>
</evidence>
<organism evidence="1 2">
    <name type="scientific">Caenorhabditis japonica</name>
    <dbReference type="NCBI Taxonomy" id="281687"/>
    <lineage>
        <taxon>Eukaryota</taxon>
        <taxon>Metazoa</taxon>
        <taxon>Ecdysozoa</taxon>
        <taxon>Nematoda</taxon>
        <taxon>Chromadorea</taxon>
        <taxon>Rhabditida</taxon>
        <taxon>Rhabditina</taxon>
        <taxon>Rhabditomorpha</taxon>
        <taxon>Rhabditoidea</taxon>
        <taxon>Rhabditidae</taxon>
        <taxon>Peloderinae</taxon>
        <taxon>Caenorhabditis</taxon>
    </lineage>
</organism>
<dbReference type="EnsemblMetazoa" id="CJA25550.1">
    <property type="protein sequence ID" value="CJA25550.1"/>
    <property type="gene ID" value="WBGene00181122"/>
</dbReference>